<dbReference type="RefSeq" id="WP_097152585.1">
    <property type="nucleotide sequence ID" value="NZ_OBEL01000001.1"/>
</dbReference>
<organism evidence="1 2">
    <name type="scientific">Cohaesibacter gelatinilyticus</name>
    <dbReference type="NCBI Taxonomy" id="372072"/>
    <lineage>
        <taxon>Bacteria</taxon>
        <taxon>Pseudomonadati</taxon>
        <taxon>Pseudomonadota</taxon>
        <taxon>Alphaproteobacteria</taxon>
        <taxon>Hyphomicrobiales</taxon>
        <taxon>Cohaesibacteraceae</taxon>
    </lineage>
</organism>
<protein>
    <recommendedName>
        <fullName evidence="3">DUF2459 domain-containing protein</fullName>
    </recommendedName>
</protein>
<dbReference type="AlphaFoldDB" id="A0A285NJI4"/>
<evidence type="ECO:0008006" key="3">
    <source>
        <dbReference type="Google" id="ProtNLM"/>
    </source>
</evidence>
<accession>A0A285NJI4</accession>
<dbReference type="Pfam" id="PF09601">
    <property type="entry name" value="DUF2459"/>
    <property type="match status" value="1"/>
</dbReference>
<evidence type="ECO:0000313" key="1">
    <source>
        <dbReference type="EMBL" id="SNZ08026.1"/>
    </source>
</evidence>
<dbReference type="Proteomes" id="UP000219439">
    <property type="component" value="Unassembled WGS sequence"/>
</dbReference>
<evidence type="ECO:0000313" key="2">
    <source>
        <dbReference type="Proteomes" id="UP000219439"/>
    </source>
</evidence>
<dbReference type="OrthoDB" id="211174at2"/>
<keyword evidence="2" id="KW-1185">Reference proteome</keyword>
<proteinExistence type="predicted"/>
<reference evidence="1 2" key="1">
    <citation type="submission" date="2017-09" db="EMBL/GenBank/DDBJ databases">
        <authorList>
            <person name="Ehlers B."/>
            <person name="Leendertz F.H."/>
        </authorList>
    </citation>
    <scope>NUCLEOTIDE SEQUENCE [LARGE SCALE GENOMIC DNA]</scope>
    <source>
        <strain evidence="1 2">DSM 18289</strain>
    </source>
</reference>
<dbReference type="EMBL" id="OBEL01000001">
    <property type="protein sequence ID" value="SNZ08026.1"/>
    <property type="molecule type" value="Genomic_DNA"/>
</dbReference>
<name>A0A285NJI4_9HYPH</name>
<sequence>MIRRIFKAGLILICLTVAMLFKGERSANSKLYPASNPEAQATIYVTDLGYHAGIVVPAYSIKHMPELINLNKTLSYFEGADWLEIGWGDKAFYEAGEWDLINLPTMAKAAFIPTPTTFHMAGFRGHIPSIFKYDNVVELVISKAGLAQMLQGIDSDMKFPLNDIASKGLYGDSRFFPARGHYHLFSICNHWTAKRLNDAGLPVNITLATWPGLLRYDLVHRSSAKNWPAKPYPNNRSEQ</sequence>
<gene>
    <name evidence="1" type="ORF">SAMN06265368_1410</name>
</gene>
<dbReference type="InterPro" id="IPR011727">
    <property type="entry name" value="CHP02117"/>
</dbReference>